<comment type="function">
    <text evidence="11 13">F(1)F(0) ATP synthase produces ATP from ADP in the presence of a proton or sodium gradient. F-type ATPases consist of two structural domains, F(1) containing the extramembraneous catalytic core and F(0) containing the membrane proton channel, linked together by a central stalk and a peripheral stalk. During catalysis, ATP synthesis in the catalytic domain of F(1) is coupled via a rotary mechanism of the central stalk subunits to proton translocation.</text>
</comment>
<dbReference type="InterPro" id="IPR005864">
    <property type="entry name" value="ATP_synth_F0_bsu_bac"/>
</dbReference>
<evidence type="ECO:0000256" key="8">
    <source>
        <dbReference type="ARBA" id="ARBA00023065"/>
    </source>
</evidence>
<keyword evidence="9 13" id="KW-0472">Membrane</keyword>
<gene>
    <name evidence="13" type="primary">atpF</name>
    <name evidence="16" type="ORF">R54876_GBNLAHCA_00916</name>
</gene>
<evidence type="ECO:0000256" key="7">
    <source>
        <dbReference type="ARBA" id="ARBA00022989"/>
    </source>
</evidence>
<evidence type="ECO:0000256" key="4">
    <source>
        <dbReference type="ARBA" id="ARBA00022547"/>
    </source>
</evidence>
<keyword evidence="2 13" id="KW-0813">Transport</keyword>
<dbReference type="CDD" id="cd06503">
    <property type="entry name" value="ATP-synt_Fo_b"/>
    <property type="match status" value="1"/>
</dbReference>
<dbReference type="PANTHER" id="PTHR33445">
    <property type="entry name" value="ATP SYNTHASE SUBUNIT B', CHLOROPLASTIC"/>
    <property type="match status" value="1"/>
</dbReference>
<keyword evidence="8 13" id="KW-0406">Ion transport</keyword>
<dbReference type="Pfam" id="PF00430">
    <property type="entry name" value="ATP-synt_B"/>
    <property type="match status" value="1"/>
</dbReference>
<keyword evidence="7 13" id="KW-1133">Transmembrane helix</keyword>
<evidence type="ECO:0000256" key="11">
    <source>
        <dbReference type="ARBA" id="ARBA00025198"/>
    </source>
</evidence>
<dbReference type="InterPro" id="IPR002146">
    <property type="entry name" value="ATP_synth_b/b'su_bac/chlpt"/>
</dbReference>
<feature type="region of interest" description="Disordered" evidence="15">
    <location>
        <begin position="58"/>
        <end position="92"/>
    </location>
</feature>
<sequence>MLGTTVLTAEKTTGPLALGNMLFIIIAFLILMVILYFVAYGPLTKVLDQRAEKVTSDLDGAEQSRQQAEKLASQREEELKETRRQASDVVAKAQASARQQSDTLLAQANDRAATIGKQAEEDASKMKEDAIAGAKNDVASLSVAIASKLMQKELSVDDQKALINAYIADLDHK</sequence>
<evidence type="ECO:0000256" key="10">
    <source>
        <dbReference type="ARBA" id="ARBA00023310"/>
    </source>
</evidence>
<dbReference type="Gene3D" id="6.10.250.1580">
    <property type="match status" value="1"/>
</dbReference>
<keyword evidence="17" id="KW-1185">Reference proteome</keyword>
<organism evidence="16 17">
    <name type="scientific">Eupransor demetentiae</name>
    <dbReference type="NCBI Taxonomy" id="3109584"/>
    <lineage>
        <taxon>Bacteria</taxon>
        <taxon>Bacillati</taxon>
        <taxon>Bacillota</taxon>
        <taxon>Bacilli</taxon>
        <taxon>Lactobacillales</taxon>
        <taxon>Lactobacillaceae</taxon>
        <taxon>Eupransor</taxon>
    </lineage>
</organism>
<dbReference type="RefSeq" id="WP_349641903.1">
    <property type="nucleotide sequence ID" value="NZ_CAWVOH010000002.1"/>
</dbReference>
<evidence type="ECO:0000256" key="5">
    <source>
        <dbReference type="ARBA" id="ARBA00022692"/>
    </source>
</evidence>
<evidence type="ECO:0000256" key="15">
    <source>
        <dbReference type="SAM" id="MobiDB-lite"/>
    </source>
</evidence>
<evidence type="ECO:0000256" key="2">
    <source>
        <dbReference type="ARBA" id="ARBA00022448"/>
    </source>
</evidence>
<keyword evidence="5 13" id="KW-0812">Transmembrane</keyword>
<evidence type="ECO:0000256" key="12">
    <source>
        <dbReference type="ARBA" id="ARBA00037847"/>
    </source>
</evidence>
<name>A0ABP0ERZ6_9LACO</name>
<proteinExistence type="inferred from homology"/>
<feature type="compositionally biased region" description="Basic and acidic residues" evidence="15">
    <location>
        <begin position="72"/>
        <end position="86"/>
    </location>
</feature>
<feature type="transmembrane region" description="Helical" evidence="13">
    <location>
        <begin position="20"/>
        <end position="43"/>
    </location>
</feature>
<dbReference type="EMBL" id="CAWVOH010000002">
    <property type="protein sequence ID" value="CAK8054350.1"/>
    <property type="molecule type" value="Genomic_DNA"/>
</dbReference>
<keyword evidence="6 13" id="KW-0375">Hydrogen ion transport</keyword>
<evidence type="ECO:0000256" key="9">
    <source>
        <dbReference type="ARBA" id="ARBA00023136"/>
    </source>
</evidence>
<comment type="subunit">
    <text evidence="13">F-type ATPases have 2 components, F(1) - the catalytic core - and F(0) - the membrane proton channel. F(1) has five subunits: alpha(3), beta(3), gamma(1), delta(1), epsilon(1). F(0) has three main subunits: a(1), b(2) and c(10-14). The alpha and beta chains form an alternating ring which encloses part of the gamma chain. F(1) is attached to F(0) by a central stalk formed by the gamma and epsilon chains, while a peripheral stalk is formed by the delta and b chains.</text>
</comment>
<keyword evidence="3 13" id="KW-1003">Cell membrane</keyword>
<evidence type="ECO:0000256" key="13">
    <source>
        <dbReference type="HAMAP-Rule" id="MF_01398"/>
    </source>
</evidence>
<dbReference type="HAMAP" id="MF_01398">
    <property type="entry name" value="ATP_synth_b_bprime"/>
    <property type="match status" value="1"/>
</dbReference>
<comment type="function">
    <text evidence="13">Component of the F(0) channel, it forms part of the peripheral stalk, linking F(1) to F(0).</text>
</comment>
<dbReference type="InterPro" id="IPR050059">
    <property type="entry name" value="ATP_synthase_B_chain"/>
</dbReference>
<keyword evidence="10 13" id="KW-0066">ATP synthesis</keyword>
<dbReference type="PANTHER" id="PTHR33445:SF1">
    <property type="entry name" value="ATP SYNTHASE SUBUNIT B"/>
    <property type="match status" value="1"/>
</dbReference>
<evidence type="ECO:0000313" key="16">
    <source>
        <dbReference type="EMBL" id="CAK8054350.1"/>
    </source>
</evidence>
<reference evidence="16 17" key="1">
    <citation type="submission" date="2024-01" db="EMBL/GenBank/DDBJ databases">
        <authorList>
            <person name="Botero Cardona J."/>
        </authorList>
    </citation>
    <scope>NUCLEOTIDE SEQUENCE [LARGE SCALE GENOMIC DNA]</scope>
    <source>
        <strain evidence="16 17">LMG 33000</strain>
    </source>
</reference>
<comment type="subcellular location">
    <subcellularLocation>
        <location evidence="13">Cell membrane</location>
        <topology evidence="13">Single-pass membrane protein</topology>
    </subcellularLocation>
    <subcellularLocation>
        <location evidence="12">Endomembrane system</location>
        <topology evidence="12">Single-pass membrane protein</topology>
    </subcellularLocation>
</comment>
<protein>
    <recommendedName>
        <fullName evidence="13">ATP synthase subunit b</fullName>
    </recommendedName>
    <alternativeName>
        <fullName evidence="13">ATP synthase F(0) sector subunit b</fullName>
    </alternativeName>
    <alternativeName>
        <fullName evidence="13">ATPase subunit I</fullName>
    </alternativeName>
    <alternativeName>
        <fullName evidence="13">F-type ATPase subunit b</fullName>
        <shortName evidence="13">F-ATPase subunit b</shortName>
    </alternativeName>
</protein>
<evidence type="ECO:0000256" key="1">
    <source>
        <dbReference type="ARBA" id="ARBA00005513"/>
    </source>
</evidence>
<comment type="similarity">
    <text evidence="1 13 14">Belongs to the ATPase B chain family.</text>
</comment>
<evidence type="ECO:0000313" key="17">
    <source>
        <dbReference type="Proteomes" id="UP001314241"/>
    </source>
</evidence>
<keyword evidence="4 13" id="KW-0138">CF(0)</keyword>
<evidence type="ECO:0000256" key="3">
    <source>
        <dbReference type="ARBA" id="ARBA00022475"/>
    </source>
</evidence>
<dbReference type="NCBIfam" id="TIGR01144">
    <property type="entry name" value="ATP_synt_b"/>
    <property type="match status" value="1"/>
</dbReference>
<comment type="caution">
    <text evidence="16">The sequence shown here is derived from an EMBL/GenBank/DDBJ whole genome shotgun (WGS) entry which is preliminary data.</text>
</comment>
<evidence type="ECO:0000256" key="14">
    <source>
        <dbReference type="RuleBase" id="RU003848"/>
    </source>
</evidence>
<evidence type="ECO:0000256" key="6">
    <source>
        <dbReference type="ARBA" id="ARBA00022781"/>
    </source>
</evidence>
<dbReference type="Proteomes" id="UP001314241">
    <property type="component" value="Unassembled WGS sequence"/>
</dbReference>
<accession>A0ABP0ERZ6</accession>